<evidence type="ECO:0000256" key="3">
    <source>
        <dbReference type="ARBA" id="ARBA00023015"/>
    </source>
</evidence>
<evidence type="ECO:0000256" key="8">
    <source>
        <dbReference type="ARBA" id="ARBA00023242"/>
    </source>
</evidence>
<dbReference type="FunFam" id="1.10.10.10:FF:000245">
    <property type="entry name" value="forkhead box protein M1 isoform X2"/>
    <property type="match status" value="1"/>
</dbReference>
<dbReference type="GO" id="GO:0006281">
    <property type="term" value="P:DNA repair"/>
    <property type="evidence" value="ECO:0007669"/>
    <property type="project" value="UniProtKB-KW"/>
</dbReference>
<keyword evidence="2" id="KW-0227">DNA damage</keyword>
<dbReference type="GO" id="GO:0043565">
    <property type="term" value="F:sequence-specific DNA binding"/>
    <property type="evidence" value="ECO:0007669"/>
    <property type="project" value="UniProtKB-ARBA"/>
</dbReference>
<dbReference type="Proteomes" id="UP001591681">
    <property type="component" value="Unassembled WGS sequence"/>
</dbReference>
<evidence type="ECO:0000256" key="7">
    <source>
        <dbReference type="ARBA" id="ARBA00023204"/>
    </source>
</evidence>
<dbReference type="InterPro" id="IPR036390">
    <property type="entry name" value="WH_DNA-bd_sf"/>
</dbReference>
<evidence type="ECO:0000256" key="4">
    <source>
        <dbReference type="ARBA" id="ARBA00023125"/>
    </source>
</evidence>
<evidence type="ECO:0000256" key="9">
    <source>
        <dbReference type="ARBA" id="ARBA00023306"/>
    </source>
</evidence>
<proteinExistence type="predicted"/>
<evidence type="ECO:0000256" key="2">
    <source>
        <dbReference type="ARBA" id="ARBA00022763"/>
    </source>
</evidence>
<dbReference type="InterPro" id="IPR018122">
    <property type="entry name" value="TF_fork_head_CS_1"/>
</dbReference>
<keyword evidence="7" id="KW-0234">DNA repair</keyword>
<feature type="DNA-binding region" description="Fork-head" evidence="12">
    <location>
        <begin position="222"/>
        <end position="300"/>
    </location>
</feature>
<feature type="compositionally biased region" description="Low complexity" evidence="13">
    <location>
        <begin position="590"/>
        <end position="601"/>
    </location>
</feature>
<dbReference type="PANTHER" id="PTHR46878:SF1">
    <property type="entry name" value="FORKHEAD BOX PROTEIN M1"/>
    <property type="match status" value="1"/>
</dbReference>
<feature type="compositionally biased region" description="Basic and acidic residues" evidence="13">
    <location>
        <begin position="403"/>
        <end position="412"/>
    </location>
</feature>
<dbReference type="PRINTS" id="PR00053">
    <property type="entry name" value="FORKHEAD"/>
</dbReference>
<dbReference type="AlphaFoldDB" id="A0ABD1KU34"/>
<dbReference type="Pfam" id="PF00250">
    <property type="entry name" value="Forkhead"/>
    <property type="match status" value="1"/>
</dbReference>
<keyword evidence="6" id="KW-0804">Transcription</keyword>
<comment type="caution">
    <text evidence="15">The sequence shown here is derived from an EMBL/GenBank/DDBJ whole genome shotgun (WGS) entry which is preliminary data.</text>
</comment>
<feature type="compositionally biased region" description="Basic and acidic residues" evidence="13">
    <location>
        <begin position="24"/>
        <end position="41"/>
    </location>
</feature>
<sequence>MITMRESPRRPLILKRRKLPFQRNDQDTAHDEPEGPQRKDAVSPSSAQCFPDGIRIMDHPSMPDTQVVVIPKTADLKSVIGALTAKGKECGPQGPNKFILLGGSGSLDEEVESLCLPSVDTNGKSCQGGLVSPSMLKEGTSADCPTESKSLTTIKPLNKELDCSPLDDSLTNIQWLGRMSTDGLGPDTAKKVSNKENQGSCQQLQQLPKDSDGNGNDPQSERPPYSYMAMIQFAINSKKNRRMTLKEIYTWIEDHFPYFRNIAKPGWKNSIRHNLSLHDMFVRETAQDGRVSYWTIRPEANRCLTLDQVYKPVVDPTTPSSLQTTQVCDSQQQKRVTTELKRTASVPSERKMKPLLPRTDSYFVPIQLPLTSPLFLQSSAQFSLPGSQPTCSSYGAGKRVRIAPKETVKEEPQSIPISRDSGAGGPPLSTGRRESSSSRRKQRLVLPSTEEPVLLFPDSTFFDSGVASDNSAFQDTRDAELSQQQQQPPPSAEPDSPYREYTFKTPIKSAHPASSTPSKPPAAPEPWRVTPLGKIGRSVLDFSPIRTPTGPVLTPQRYEHATFSFSSTPFKDLPLFNSPRELLTAGQGRSSSSSSCTSTSTPACSRELLGGPSLANRSLTEGLVLDTMNDSLSKILVDISFSGLDDDELGVGNISWSQFIPELK</sequence>
<evidence type="ECO:0000256" key="6">
    <source>
        <dbReference type="ARBA" id="ARBA00023163"/>
    </source>
</evidence>
<feature type="region of interest" description="Disordered" evidence="13">
    <location>
        <begin position="1"/>
        <end position="46"/>
    </location>
</feature>
<evidence type="ECO:0000256" key="1">
    <source>
        <dbReference type="ARBA" id="ARBA00004123"/>
    </source>
</evidence>
<dbReference type="PROSITE" id="PS00658">
    <property type="entry name" value="FORK_HEAD_2"/>
    <property type="match status" value="1"/>
</dbReference>
<comment type="function">
    <text evidence="10">Transcription factor regulating the expression of cell cycle genes essential for DNA replication and mitosis. Plays a role in the control of cell proliferation. Also plays a role in DNA break repair, participating in the DNA damage checkpoint response. Promotes transcription of PHB2.</text>
</comment>
<keyword evidence="9" id="KW-0131">Cell cycle</keyword>
<feature type="region of interest" description="Disordered" evidence="13">
    <location>
        <begin position="584"/>
        <end position="609"/>
    </location>
</feature>
<dbReference type="InterPro" id="IPR036388">
    <property type="entry name" value="WH-like_DNA-bd_sf"/>
</dbReference>
<evidence type="ECO:0000256" key="11">
    <source>
        <dbReference type="ARBA" id="ARBA00072725"/>
    </source>
</evidence>
<protein>
    <recommendedName>
        <fullName evidence="11">Forkhead box protein M1</fullName>
    </recommendedName>
</protein>
<evidence type="ECO:0000256" key="5">
    <source>
        <dbReference type="ARBA" id="ARBA00023159"/>
    </source>
</evidence>
<dbReference type="GO" id="GO:0005634">
    <property type="term" value="C:nucleus"/>
    <property type="evidence" value="ECO:0007669"/>
    <property type="project" value="UniProtKB-SubCell"/>
</dbReference>
<dbReference type="Gene3D" id="1.10.10.10">
    <property type="entry name" value="Winged helix-like DNA-binding domain superfamily/Winged helix DNA-binding domain"/>
    <property type="match status" value="1"/>
</dbReference>
<reference evidence="15 16" key="1">
    <citation type="submission" date="2024-09" db="EMBL/GenBank/DDBJ databases">
        <title>A chromosome-level genome assembly of Gray's grenadier anchovy, Coilia grayii.</title>
        <authorList>
            <person name="Fu Z."/>
        </authorList>
    </citation>
    <scope>NUCLEOTIDE SEQUENCE [LARGE SCALE GENOMIC DNA]</scope>
    <source>
        <strain evidence="15">G4</strain>
        <tissue evidence="15">Muscle</tissue>
    </source>
</reference>
<feature type="region of interest" description="Disordered" evidence="13">
    <location>
        <begin position="466"/>
        <end position="529"/>
    </location>
</feature>
<feature type="domain" description="Fork-head" evidence="14">
    <location>
        <begin position="222"/>
        <end position="300"/>
    </location>
</feature>
<evidence type="ECO:0000259" key="14">
    <source>
        <dbReference type="PROSITE" id="PS50039"/>
    </source>
</evidence>
<name>A0ABD1KU34_9TELE</name>
<keyword evidence="4 12" id="KW-0238">DNA-binding</keyword>
<organism evidence="15 16">
    <name type="scientific">Coilia grayii</name>
    <name type="common">Gray's grenadier anchovy</name>
    <dbReference type="NCBI Taxonomy" id="363190"/>
    <lineage>
        <taxon>Eukaryota</taxon>
        <taxon>Metazoa</taxon>
        <taxon>Chordata</taxon>
        <taxon>Craniata</taxon>
        <taxon>Vertebrata</taxon>
        <taxon>Euteleostomi</taxon>
        <taxon>Actinopterygii</taxon>
        <taxon>Neopterygii</taxon>
        <taxon>Teleostei</taxon>
        <taxon>Clupei</taxon>
        <taxon>Clupeiformes</taxon>
        <taxon>Clupeoidei</taxon>
        <taxon>Engraulidae</taxon>
        <taxon>Coilinae</taxon>
        <taxon>Coilia</taxon>
    </lineage>
</organism>
<feature type="region of interest" description="Disordered" evidence="13">
    <location>
        <begin position="181"/>
        <end position="224"/>
    </location>
</feature>
<comment type="subcellular location">
    <subcellularLocation>
        <location evidence="1 12">Nucleus</location>
    </subcellularLocation>
</comment>
<dbReference type="PROSITE" id="PS50039">
    <property type="entry name" value="FORK_HEAD_3"/>
    <property type="match status" value="1"/>
</dbReference>
<dbReference type="EMBL" id="JBHFQA010000002">
    <property type="protein sequence ID" value="KAL2102673.1"/>
    <property type="molecule type" value="Genomic_DNA"/>
</dbReference>
<keyword evidence="3" id="KW-0805">Transcription regulation</keyword>
<feature type="region of interest" description="Disordered" evidence="13">
    <location>
        <begin position="386"/>
        <end position="446"/>
    </location>
</feature>
<keyword evidence="16" id="KW-1185">Reference proteome</keyword>
<feature type="compositionally biased region" description="Polar residues" evidence="13">
    <location>
        <begin position="195"/>
        <end position="218"/>
    </location>
</feature>
<dbReference type="SUPFAM" id="SSF46785">
    <property type="entry name" value="Winged helix' DNA-binding domain"/>
    <property type="match status" value="1"/>
</dbReference>
<keyword evidence="5" id="KW-0010">Activator</keyword>
<dbReference type="SMART" id="SM00339">
    <property type="entry name" value="FH"/>
    <property type="match status" value="1"/>
</dbReference>
<dbReference type="InterPro" id="IPR001766">
    <property type="entry name" value="Fork_head_dom"/>
</dbReference>
<dbReference type="InterPro" id="IPR047516">
    <property type="entry name" value="FH_FOXM1"/>
</dbReference>
<accession>A0ABD1KU34</accession>
<evidence type="ECO:0000256" key="13">
    <source>
        <dbReference type="SAM" id="MobiDB-lite"/>
    </source>
</evidence>
<dbReference type="PROSITE" id="PS00657">
    <property type="entry name" value="FORK_HEAD_1"/>
    <property type="match status" value="1"/>
</dbReference>
<evidence type="ECO:0000256" key="10">
    <source>
        <dbReference type="ARBA" id="ARBA00053415"/>
    </source>
</evidence>
<dbReference type="PANTHER" id="PTHR46878">
    <property type="entry name" value="FORKHEAD BOX PROTEIN M1"/>
    <property type="match status" value="1"/>
</dbReference>
<gene>
    <name evidence="15" type="ORF">ACEWY4_001841</name>
</gene>
<evidence type="ECO:0000313" key="16">
    <source>
        <dbReference type="Proteomes" id="UP001591681"/>
    </source>
</evidence>
<keyword evidence="8 12" id="KW-0539">Nucleus</keyword>
<evidence type="ECO:0000256" key="12">
    <source>
        <dbReference type="PROSITE-ProRule" id="PRU00089"/>
    </source>
</evidence>
<evidence type="ECO:0000313" key="15">
    <source>
        <dbReference type="EMBL" id="KAL2102673.1"/>
    </source>
</evidence>
<dbReference type="InterPro" id="IPR042839">
    <property type="entry name" value="FOXM1"/>
</dbReference>
<dbReference type="CDD" id="cd20029">
    <property type="entry name" value="FH_FOXM"/>
    <property type="match status" value="1"/>
</dbReference>
<dbReference type="InterPro" id="IPR030456">
    <property type="entry name" value="TF_fork_head_CS_2"/>
</dbReference>